<keyword evidence="2 7" id="KW-0813">Transport</keyword>
<sequence>MGSFLFRRMSKGLLTIIVSVTITFFILRLMPADPVSILIDPKMGPEVQAQMIKRFGLDKSLPEQYFMFLKGLIHGDLGLSFKNQQPVIDVLMQKLPWTLLLLFVVVILSLAIGIPIGVYAARKQGKFADKLINFLVTLGISVFVPFLAFGFLYIFAYFLKLFPTGGAYTPPPKQGITYYIDVARHSVLPSLTLFCSNVASIVLYMRNSMIDVLGEDYIRTAYAKGLNEPLVIKHHALKNALIPTVTVTGLMMGTMVGGAVMTETIFAWPGVGRLIYDSVSAMDYPVLQGAFLILAVSVVFMNIITDLIIAWLDPRIKLGG</sequence>
<gene>
    <name evidence="9" type="ORF">TSYNT_5300</name>
</gene>
<feature type="domain" description="ABC transmembrane type-1" evidence="8">
    <location>
        <begin position="95"/>
        <end position="305"/>
    </location>
</feature>
<dbReference type="EMBL" id="DF976999">
    <property type="protein sequence ID" value="GAQ24471.1"/>
    <property type="molecule type" value="Genomic_DNA"/>
</dbReference>
<feature type="transmembrane region" description="Helical" evidence="7">
    <location>
        <begin position="240"/>
        <end position="266"/>
    </location>
</feature>
<reference evidence="9" key="1">
    <citation type="journal article" date="2016" name="Genome Announc.">
        <title>Draft Genome Sequence of the Syntrophic Lactate-Degrading Bacterium Tepidanaerobacter syntrophicus JLT.</title>
        <authorList>
            <person name="Matsuura N."/>
            <person name="Ohashi A."/>
            <person name="Tourlousse D.M."/>
            <person name="Sekiguchi Y."/>
        </authorList>
    </citation>
    <scope>NUCLEOTIDE SEQUENCE [LARGE SCALE GENOMIC DNA]</scope>
    <source>
        <strain evidence="9">JL</strain>
    </source>
</reference>
<evidence type="ECO:0000256" key="4">
    <source>
        <dbReference type="ARBA" id="ARBA00022692"/>
    </source>
</evidence>
<dbReference type="STRING" id="224999.GCA_001485475_00453"/>
<protein>
    <submittedName>
        <fullName evidence="9">Peptide/nickel transport system permease protein</fullName>
    </submittedName>
</protein>
<evidence type="ECO:0000256" key="7">
    <source>
        <dbReference type="RuleBase" id="RU363032"/>
    </source>
</evidence>
<dbReference type="Proteomes" id="UP000062160">
    <property type="component" value="Unassembled WGS sequence"/>
</dbReference>
<keyword evidence="4 7" id="KW-0812">Transmembrane</keyword>
<evidence type="ECO:0000313" key="10">
    <source>
        <dbReference type="Proteomes" id="UP000062160"/>
    </source>
</evidence>
<dbReference type="Gene3D" id="1.10.3720.10">
    <property type="entry name" value="MetI-like"/>
    <property type="match status" value="1"/>
</dbReference>
<dbReference type="PROSITE" id="PS50928">
    <property type="entry name" value="ABC_TM1"/>
    <property type="match status" value="1"/>
</dbReference>
<feature type="transmembrane region" description="Helical" evidence="7">
    <location>
        <begin position="131"/>
        <end position="159"/>
    </location>
</feature>
<evidence type="ECO:0000256" key="2">
    <source>
        <dbReference type="ARBA" id="ARBA00022448"/>
    </source>
</evidence>
<dbReference type="OrthoDB" id="9769919at2"/>
<keyword evidence="10" id="KW-1185">Reference proteome</keyword>
<accession>A0A0U9HNB6</accession>
<evidence type="ECO:0000256" key="1">
    <source>
        <dbReference type="ARBA" id="ARBA00004651"/>
    </source>
</evidence>
<evidence type="ECO:0000256" key="3">
    <source>
        <dbReference type="ARBA" id="ARBA00022475"/>
    </source>
</evidence>
<dbReference type="InterPro" id="IPR000515">
    <property type="entry name" value="MetI-like"/>
</dbReference>
<dbReference type="Pfam" id="PF00528">
    <property type="entry name" value="BPD_transp_1"/>
    <property type="match status" value="1"/>
</dbReference>
<keyword evidence="6 7" id="KW-0472">Membrane</keyword>
<feature type="transmembrane region" description="Helical" evidence="7">
    <location>
        <begin position="97"/>
        <end position="119"/>
    </location>
</feature>
<comment type="subcellular location">
    <subcellularLocation>
        <location evidence="1 7">Cell membrane</location>
        <topology evidence="1 7">Multi-pass membrane protein</topology>
    </subcellularLocation>
</comment>
<dbReference type="GO" id="GO:0055085">
    <property type="term" value="P:transmembrane transport"/>
    <property type="evidence" value="ECO:0007669"/>
    <property type="project" value="InterPro"/>
</dbReference>
<dbReference type="CDD" id="cd06261">
    <property type="entry name" value="TM_PBP2"/>
    <property type="match status" value="1"/>
</dbReference>
<feature type="transmembrane region" description="Helical" evidence="7">
    <location>
        <begin position="12"/>
        <end position="30"/>
    </location>
</feature>
<dbReference type="AlphaFoldDB" id="A0A0U9HNB6"/>
<keyword evidence="3" id="KW-1003">Cell membrane</keyword>
<dbReference type="InterPro" id="IPR035906">
    <property type="entry name" value="MetI-like_sf"/>
</dbReference>
<evidence type="ECO:0000256" key="5">
    <source>
        <dbReference type="ARBA" id="ARBA00022989"/>
    </source>
</evidence>
<name>A0A0U9HNB6_9FIRM</name>
<proteinExistence type="inferred from homology"/>
<dbReference type="PANTHER" id="PTHR43163">
    <property type="entry name" value="DIPEPTIDE TRANSPORT SYSTEM PERMEASE PROTEIN DPPB-RELATED"/>
    <property type="match status" value="1"/>
</dbReference>
<comment type="similarity">
    <text evidence="7">Belongs to the binding-protein-dependent transport system permease family.</text>
</comment>
<feature type="transmembrane region" description="Helical" evidence="7">
    <location>
        <begin position="286"/>
        <end position="312"/>
    </location>
</feature>
<evidence type="ECO:0000256" key="6">
    <source>
        <dbReference type="ARBA" id="ARBA00023136"/>
    </source>
</evidence>
<evidence type="ECO:0000259" key="8">
    <source>
        <dbReference type="PROSITE" id="PS50928"/>
    </source>
</evidence>
<evidence type="ECO:0000313" key="9">
    <source>
        <dbReference type="EMBL" id="GAQ24471.1"/>
    </source>
</evidence>
<dbReference type="SUPFAM" id="SSF161098">
    <property type="entry name" value="MetI-like"/>
    <property type="match status" value="1"/>
</dbReference>
<keyword evidence="5 7" id="KW-1133">Transmembrane helix</keyword>
<dbReference type="InterPro" id="IPR045621">
    <property type="entry name" value="BPD_transp_1_N"/>
</dbReference>
<feature type="transmembrane region" description="Helical" evidence="7">
    <location>
        <begin position="187"/>
        <end position="205"/>
    </location>
</feature>
<dbReference type="PANTHER" id="PTHR43163:SF9">
    <property type="entry name" value="ABC TRANSPORTER PERMEASE PROTEIN"/>
    <property type="match status" value="1"/>
</dbReference>
<dbReference type="GO" id="GO:0005886">
    <property type="term" value="C:plasma membrane"/>
    <property type="evidence" value="ECO:0007669"/>
    <property type="project" value="UniProtKB-SubCell"/>
</dbReference>
<dbReference type="RefSeq" id="WP_059031536.1">
    <property type="nucleotide sequence ID" value="NZ_BSDN01000001.1"/>
</dbReference>
<organism evidence="9">
    <name type="scientific">Tepidanaerobacter syntrophicus</name>
    <dbReference type="NCBI Taxonomy" id="224999"/>
    <lineage>
        <taxon>Bacteria</taxon>
        <taxon>Bacillati</taxon>
        <taxon>Bacillota</taxon>
        <taxon>Clostridia</taxon>
        <taxon>Thermosediminibacterales</taxon>
        <taxon>Tepidanaerobacteraceae</taxon>
        <taxon>Tepidanaerobacter</taxon>
    </lineage>
</organism>
<dbReference type="Pfam" id="PF19300">
    <property type="entry name" value="BPD_transp_1_N"/>
    <property type="match status" value="1"/>
</dbReference>